<evidence type="ECO:0000313" key="3">
    <source>
        <dbReference type="Proteomes" id="UP001497516"/>
    </source>
</evidence>
<evidence type="ECO:0000313" key="2">
    <source>
        <dbReference type="EMBL" id="CAL1387453.1"/>
    </source>
</evidence>
<feature type="compositionally biased region" description="Acidic residues" evidence="1">
    <location>
        <begin position="253"/>
        <end position="262"/>
    </location>
</feature>
<feature type="compositionally biased region" description="Basic and acidic residues" evidence="1">
    <location>
        <begin position="39"/>
        <end position="60"/>
    </location>
</feature>
<feature type="compositionally biased region" description="Basic and acidic residues" evidence="1">
    <location>
        <begin position="123"/>
        <end position="135"/>
    </location>
</feature>
<feature type="compositionally biased region" description="Polar residues" evidence="1">
    <location>
        <begin position="12"/>
        <end position="24"/>
    </location>
</feature>
<organism evidence="2 3">
    <name type="scientific">Linum trigynum</name>
    <dbReference type="NCBI Taxonomy" id="586398"/>
    <lineage>
        <taxon>Eukaryota</taxon>
        <taxon>Viridiplantae</taxon>
        <taxon>Streptophyta</taxon>
        <taxon>Embryophyta</taxon>
        <taxon>Tracheophyta</taxon>
        <taxon>Spermatophyta</taxon>
        <taxon>Magnoliopsida</taxon>
        <taxon>eudicotyledons</taxon>
        <taxon>Gunneridae</taxon>
        <taxon>Pentapetalae</taxon>
        <taxon>rosids</taxon>
        <taxon>fabids</taxon>
        <taxon>Malpighiales</taxon>
        <taxon>Linaceae</taxon>
        <taxon>Linum</taxon>
    </lineage>
</organism>
<feature type="compositionally biased region" description="Polar residues" evidence="1">
    <location>
        <begin position="209"/>
        <end position="227"/>
    </location>
</feature>
<evidence type="ECO:0000256" key="1">
    <source>
        <dbReference type="SAM" id="MobiDB-lite"/>
    </source>
</evidence>
<accession>A0AAV2EN94</accession>
<keyword evidence="3" id="KW-1185">Reference proteome</keyword>
<sequence>MGSQAGDRGKWQGTSGTVERQQGSLDRAGPRGGSSARQELMRAEGEVSLRGEEAVREPIMRRTSPKGFTIPKPVRTPRLSRATALSAGTEGETQLAKRRRRAGRQEEVSVGTCTAPLRSGRKPRGEADRSKEARSRVGSKPGKRVLRKGEVKVEPQLQQAARRRKLLLEESEEDEPLAPILTRAGGSAQEGAGGGKKVSCTALDGNPPENVSSGRVSMRTRQQSSRQEGVEEEVVVEDAQQAAGKRKGKMVVVEEDSEEWEPPFESKGVGEEGSDATLSDGVADQFEIRSRAPRGSDSAHQPNLAGRVKQVVQAFEAGTVVLEEGGGVEEMINVTDAPAVIDEYGSNVSVMGMGGRKRSWNMIAEEAEESPTVKRQFVEASGTEELISVEEDSRKWPQEDR</sequence>
<feature type="region of interest" description="Disordered" evidence="1">
    <location>
        <begin position="1"/>
        <end position="304"/>
    </location>
</feature>
<reference evidence="2 3" key="1">
    <citation type="submission" date="2024-04" db="EMBL/GenBank/DDBJ databases">
        <authorList>
            <person name="Fracassetti M."/>
        </authorList>
    </citation>
    <scope>NUCLEOTIDE SEQUENCE [LARGE SCALE GENOMIC DNA]</scope>
</reference>
<proteinExistence type="predicted"/>
<dbReference type="AlphaFoldDB" id="A0AAV2EN94"/>
<name>A0AAV2EN94_9ROSI</name>
<gene>
    <name evidence="2" type="ORF">LTRI10_LOCUS28438</name>
</gene>
<dbReference type="Proteomes" id="UP001497516">
    <property type="component" value="Chromosome 5"/>
</dbReference>
<protein>
    <submittedName>
        <fullName evidence="2">Uncharacterized protein</fullName>
    </submittedName>
</protein>
<dbReference type="EMBL" id="OZ034818">
    <property type="protein sequence ID" value="CAL1387453.1"/>
    <property type="molecule type" value="Genomic_DNA"/>
</dbReference>